<dbReference type="GO" id="GO:0005524">
    <property type="term" value="F:ATP binding"/>
    <property type="evidence" value="ECO:0007669"/>
    <property type="project" value="UniProtKB-KW"/>
</dbReference>
<dbReference type="Pfam" id="PF00005">
    <property type="entry name" value="ABC_tran"/>
    <property type="match status" value="1"/>
</dbReference>
<comment type="subcellular location">
    <subcellularLocation>
        <location evidence="1">Cell inner membrane</location>
        <topology evidence="1">Peripheral membrane protein</topology>
    </subcellularLocation>
</comment>
<dbReference type="CDD" id="cd03257">
    <property type="entry name" value="ABC_NikE_OppD_transporters"/>
    <property type="match status" value="1"/>
</dbReference>
<dbReference type="SMART" id="SM00382">
    <property type="entry name" value="AAA"/>
    <property type="match status" value="1"/>
</dbReference>
<evidence type="ECO:0000256" key="2">
    <source>
        <dbReference type="ARBA" id="ARBA00005417"/>
    </source>
</evidence>
<dbReference type="Pfam" id="PF08352">
    <property type="entry name" value="oligo_HPY"/>
    <property type="match status" value="1"/>
</dbReference>
<evidence type="ECO:0000256" key="1">
    <source>
        <dbReference type="ARBA" id="ARBA00004417"/>
    </source>
</evidence>
<evidence type="ECO:0000256" key="6">
    <source>
        <dbReference type="SAM" id="MobiDB-lite"/>
    </source>
</evidence>
<dbReference type="PANTHER" id="PTHR43776">
    <property type="entry name" value="TRANSPORT ATP-BINDING PROTEIN"/>
    <property type="match status" value="1"/>
</dbReference>
<reference evidence="8" key="1">
    <citation type="submission" date="2020-10" db="EMBL/GenBank/DDBJ databases">
        <authorList>
            <person name="Abbas A."/>
            <person name="Razzaq R."/>
            <person name="Waqas M."/>
            <person name="Abbas N."/>
            <person name="Nielsen T.K."/>
            <person name="Hansen L.H."/>
            <person name="Hussain S."/>
            <person name="Shahid M."/>
        </authorList>
    </citation>
    <scope>NUCLEOTIDE SEQUENCE</scope>
    <source>
        <strain evidence="8">S14</strain>
    </source>
</reference>
<protein>
    <submittedName>
        <fullName evidence="8">ATP-binding cassette domain-containing protein</fullName>
    </submittedName>
</protein>
<feature type="domain" description="ABC transporter" evidence="7">
    <location>
        <begin position="43"/>
        <end position="294"/>
    </location>
</feature>
<feature type="region of interest" description="Disordered" evidence="6">
    <location>
        <begin position="1"/>
        <end position="40"/>
    </location>
</feature>
<keyword evidence="9" id="KW-1185">Reference proteome</keyword>
<dbReference type="InterPro" id="IPR017871">
    <property type="entry name" value="ABC_transporter-like_CS"/>
</dbReference>
<dbReference type="EMBL" id="JADBEO010000044">
    <property type="protein sequence ID" value="MDR4308255.1"/>
    <property type="molecule type" value="Genomic_DNA"/>
</dbReference>
<keyword evidence="3" id="KW-0813">Transport</keyword>
<organism evidence="8 9">
    <name type="scientific">Chelatococcus sambhunathii</name>
    <dbReference type="NCBI Taxonomy" id="363953"/>
    <lineage>
        <taxon>Bacteria</taxon>
        <taxon>Pseudomonadati</taxon>
        <taxon>Pseudomonadota</taxon>
        <taxon>Alphaproteobacteria</taxon>
        <taxon>Hyphomicrobiales</taxon>
        <taxon>Chelatococcaceae</taxon>
        <taxon>Chelatococcus</taxon>
    </lineage>
</organism>
<dbReference type="SUPFAM" id="SSF52540">
    <property type="entry name" value="P-loop containing nucleoside triphosphate hydrolases"/>
    <property type="match status" value="1"/>
</dbReference>
<name>A0ABU1DK42_9HYPH</name>
<feature type="compositionally biased region" description="Basic residues" evidence="6">
    <location>
        <begin position="18"/>
        <end position="27"/>
    </location>
</feature>
<accession>A0ABU1DK42</accession>
<keyword evidence="5 8" id="KW-0067">ATP-binding</keyword>
<dbReference type="InterPro" id="IPR013563">
    <property type="entry name" value="Oligopep_ABC_C"/>
</dbReference>
<sequence length="374" mass="41026">MPRSGRTLPQGRAGPRGKGARPFRRLPPRGPRDGGRGVSPPLLEVNDLKMHFPLGGGLLRSPTKFVYAVDGVSFRVERGETLSLVGESGCGKSTVGRAILRLLKPTGGQVVLSGKRIDDMSSGTLRPLRRRAQVVFQDPFSSLNPRIRVRDALAEPINNFGLAKNRADLAAKLDALMDKVGLPREALGRWPHEFSGGQRQRIGIARALAAEPDLIVCDEAVSALDVSVKAQIVNLLGDLQKELGLALLFISHDLAIVEHMTHRVAVMYLGKIAEIGTKRQIFARPRHPYTEALLSAVPKPDPLAKRDRIMLKGDVPSPISPPSGCRFHTRCPYVFDRCRTEEPRLREVERGHEAACHLNDRDPQDNPLLDGARA</sequence>
<dbReference type="InterPro" id="IPR027417">
    <property type="entry name" value="P-loop_NTPase"/>
</dbReference>
<evidence type="ECO:0000256" key="3">
    <source>
        <dbReference type="ARBA" id="ARBA00022448"/>
    </source>
</evidence>
<evidence type="ECO:0000256" key="5">
    <source>
        <dbReference type="ARBA" id="ARBA00022840"/>
    </source>
</evidence>
<dbReference type="Gene3D" id="3.40.50.300">
    <property type="entry name" value="P-loop containing nucleotide triphosphate hydrolases"/>
    <property type="match status" value="1"/>
</dbReference>
<comment type="similarity">
    <text evidence="2">Belongs to the ABC transporter superfamily.</text>
</comment>
<dbReference type="InterPro" id="IPR003439">
    <property type="entry name" value="ABC_transporter-like_ATP-bd"/>
</dbReference>
<evidence type="ECO:0000256" key="4">
    <source>
        <dbReference type="ARBA" id="ARBA00022741"/>
    </source>
</evidence>
<evidence type="ECO:0000313" key="8">
    <source>
        <dbReference type="EMBL" id="MDR4308255.1"/>
    </source>
</evidence>
<dbReference type="InterPro" id="IPR003593">
    <property type="entry name" value="AAA+_ATPase"/>
</dbReference>
<dbReference type="PROSITE" id="PS00211">
    <property type="entry name" value="ABC_TRANSPORTER_1"/>
    <property type="match status" value="1"/>
</dbReference>
<evidence type="ECO:0000259" key="7">
    <source>
        <dbReference type="PROSITE" id="PS50893"/>
    </source>
</evidence>
<gene>
    <name evidence="8" type="ORF">IHQ68_16680</name>
</gene>
<dbReference type="NCBIfam" id="TIGR01727">
    <property type="entry name" value="oligo_HPY"/>
    <property type="match status" value="1"/>
</dbReference>
<comment type="caution">
    <text evidence="8">The sequence shown here is derived from an EMBL/GenBank/DDBJ whole genome shotgun (WGS) entry which is preliminary data.</text>
</comment>
<dbReference type="InterPro" id="IPR050319">
    <property type="entry name" value="ABC_transp_ATP-bind"/>
</dbReference>
<keyword evidence="4" id="KW-0547">Nucleotide-binding</keyword>
<proteinExistence type="inferred from homology"/>
<dbReference type="PANTHER" id="PTHR43776:SF7">
    <property type="entry name" value="D,D-DIPEPTIDE TRANSPORT ATP-BINDING PROTEIN DDPF-RELATED"/>
    <property type="match status" value="1"/>
</dbReference>
<dbReference type="PROSITE" id="PS50893">
    <property type="entry name" value="ABC_TRANSPORTER_2"/>
    <property type="match status" value="1"/>
</dbReference>
<evidence type="ECO:0000313" key="9">
    <source>
        <dbReference type="Proteomes" id="UP001181622"/>
    </source>
</evidence>
<dbReference type="Proteomes" id="UP001181622">
    <property type="component" value="Unassembled WGS sequence"/>
</dbReference>